<dbReference type="CDD" id="cd02513">
    <property type="entry name" value="CMP-NeuAc_Synthase"/>
    <property type="match status" value="1"/>
</dbReference>
<dbReference type="Pfam" id="PF02348">
    <property type="entry name" value="CTP_transf_3"/>
    <property type="match status" value="1"/>
</dbReference>
<dbReference type="InterPro" id="IPR029044">
    <property type="entry name" value="Nucleotide-diphossugar_trans"/>
</dbReference>
<dbReference type="InterPro" id="IPR003329">
    <property type="entry name" value="Cytidylyl_trans"/>
</dbReference>
<gene>
    <name evidence="1" type="ORF">IIF7_01695</name>
</gene>
<keyword evidence="1" id="KW-0548">Nucleotidyltransferase</keyword>
<dbReference type="EMBL" id="ARYN01000001">
    <property type="protein sequence ID" value="ORL47434.1"/>
    <property type="molecule type" value="Genomic_DNA"/>
</dbReference>
<evidence type="ECO:0000313" key="1">
    <source>
        <dbReference type="EMBL" id="ORL47434.1"/>
    </source>
</evidence>
<keyword evidence="1" id="KW-0808">Transferase</keyword>
<evidence type="ECO:0000313" key="2">
    <source>
        <dbReference type="Proteomes" id="UP000192746"/>
    </source>
</evidence>
<dbReference type="OrthoDB" id="9805604at2"/>
<dbReference type="AlphaFoldDB" id="A0A1Y1TA50"/>
<reference evidence="1 2" key="1">
    <citation type="submission" date="2013-04" db="EMBL/GenBank/DDBJ databases">
        <title>Zunongwangia sp. 22II14-10F7 Genome Sequencing.</title>
        <authorList>
            <person name="Lai Q."/>
            <person name="Shao Z."/>
        </authorList>
    </citation>
    <scope>NUCLEOTIDE SEQUENCE [LARGE SCALE GENOMIC DNA]</scope>
    <source>
        <strain evidence="1 2">22II14-10F7</strain>
    </source>
</reference>
<organism evidence="1 2">
    <name type="scientific">Zunongwangia atlantica 22II14-10F7</name>
    <dbReference type="NCBI Taxonomy" id="1185767"/>
    <lineage>
        <taxon>Bacteria</taxon>
        <taxon>Pseudomonadati</taxon>
        <taxon>Bacteroidota</taxon>
        <taxon>Flavobacteriia</taxon>
        <taxon>Flavobacteriales</taxon>
        <taxon>Flavobacteriaceae</taxon>
        <taxon>Zunongwangia</taxon>
    </lineage>
</organism>
<name>A0A1Y1TA50_9FLAO</name>
<accession>A0A1Y1TA50</accession>
<dbReference type="InterPro" id="IPR050793">
    <property type="entry name" value="CMP-NeuNAc_synthase"/>
</dbReference>
<sequence>MNIIGIIPARGGSKGIPGKNIKTLGHKPLIAFTIESALESNYLSKVFLNSEDEQILQEGEKYAIENYKRPFQLAQDDTTSIAVIKEQLQKLSQDNQNIDAICLLQPTTPFRRKNLIDDAITKFKAGNYDSLISVREIPHEYNPYWAFSDHDGTLELTVEREQIVSRRQDLPKTYHRDGAIYITKTEVILAQNSFFGNKTGFIDTTEDPHVNLDTMEDWKKAEELIKKLK</sequence>
<keyword evidence="2" id="KW-1185">Reference proteome</keyword>
<dbReference type="PANTHER" id="PTHR21485:SF6">
    <property type="entry name" value="N-ACYLNEURAMINATE CYTIDYLYLTRANSFERASE-RELATED"/>
    <property type="match status" value="1"/>
</dbReference>
<protein>
    <submittedName>
        <fullName evidence="1">N-acylneuraminate cytidylyltransferase</fullName>
    </submittedName>
</protein>
<dbReference type="GO" id="GO:0008781">
    <property type="term" value="F:N-acylneuraminate cytidylyltransferase activity"/>
    <property type="evidence" value="ECO:0007669"/>
    <property type="project" value="TreeGrafter"/>
</dbReference>
<proteinExistence type="predicted"/>
<dbReference type="SUPFAM" id="SSF53448">
    <property type="entry name" value="Nucleotide-diphospho-sugar transferases"/>
    <property type="match status" value="1"/>
</dbReference>
<dbReference type="STRING" id="1185767.IIF7_01695"/>
<comment type="caution">
    <text evidence="1">The sequence shown here is derived from an EMBL/GenBank/DDBJ whole genome shotgun (WGS) entry which is preliminary data.</text>
</comment>
<dbReference type="Proteomes" id="UP000192746">
    <property type="component" value="Unassembled WGS sequence"/>
</dbReference>
<dbReference type="Gene3D" id="3.90.550.10">
    <property type="entry name" value="Spore Coat Polysaccharide Biosynthesis Protein SpsA, Chain A"/>
    <property type="match status" value="1"/>
</dbReference>
<dbReference type="RefSeq" id="WP_084839922.1">
    <property type="nucleotide sequence ID" value="NZ_ARYN01000001.1"/>
</dbReference>
<dbReference type="PANTHER" id="PTHR21485">
    <property type="entry name" value="HAD SUPERFAMILY MEMBERS CMAS AND KDSC"/>
    <property type="match status" value="1"/>
</dbReference>